<feature type="domain" description="Thiamine pyrophosphate enzyme central" evidence="4">
    <location>
        <begin position="190"/>
        <end position="323"/>
    </location>
</feature>
<dbReference type="Pfam" id="PF00205">
    <property type="entry name" value="TPP_enzyme_M"/>
    <property type="match status" value="1"/>
</dbReference>
<accession>A0ABU1ME53</accession>
<dbReference type="CDD" id="cd02002">
    <property type="entry name" value="TPP_BFDC"/>
    <property type="match status" value="1"/>
</dbReference>
<dbReference type="CDD" id="cd07035">
    <property type="entry name" value="TPP_PYR_POX_like"/>
    <property type="match status" value="1"/>
</dbReference>
<evidence type="ECO:0000313" key="8">
    <source>
        <dbReference type="Proteomes" id="UP001184614"/>
    </source>
</evidence>
<dbReference type="InterPro" id="IPR011766">
    <property type="entry name" value="TPP_enzyme_TPP-bd"/>
</dbReference>
<evidence type="ECO:0000259" key="5">
    <source>
        <dbReference type="Pfam" id="PF02775"/>
    </source>
</evidence>
<dbReference type="EC" id="4.1.1.7" evidence="7"/>
<dbReference type="InterPro" id="IPR045229">
    <property type="entry name" value="TPP_enz"/>
</dbReference>
<evidence type="ECO:0000256" key="1">
    <source>
        <dbReference type="ARBA" id="ARBA00007812"/>
    </source>
</evidence>
<sequence>MTEKTIRDVTFQLLRDLGLTTVFGNPGSTEETFLKDFPEDFTYIQTLQEASAVGAADGYAQATRKPAIVNVHTSAGLCNGMSNILTAFMNKTPLIITAGNQTREMLLMEPWLTNIEPANLPRPWVKWSYEPVRAEDVPAAFMRAYAMAMQAPQGPVFLSIPLDDWDKPATEAATVRTVATRIAPDPLRLAEFAAILDKAKNPALIYGAAIARSDGWKQAIELAEKMQAHVFAAPASERPPFPETHPLYCGGLPFAKGPLSERLKGYDVAIVIGAPVFRYYPYVDGAYLPDNLQLLHITDDATESAKAPVGDSLVGDAILSIETLIKLVTKRHKPSASPLKQAHGMAPHPAAAKTASDGVITALELFKTLRKAMPADTILVEESPSNLGELHTAWPIEKPDSFYTFASGSLGWNLPASVGLALAEKESASPRPVLAIIGDGSFQYSIQALWTAVQHQLPILFVVPCNQQYGILKSFAELEETPGVPGLDIPGLDFVSLAKGYGATGVKTETLEDVARECQAALNRNGPTVLAVPIMPTIPPLL</sequence>
<evidence type="ECO:0000313" key="7">
    <source>
        <dbReference type="EMBL" id="MDR6433926.1"/>
    </source>
</evidence>
<dbReference type="SUPFAM" id="SSF52467">
    <property type="entry name" value="DHS-like NAD/FAD-binding domain"/>
    <property type="match status" value="1"/>
</dbReference>
<dbReference type="Gene3D" id="3.40.50.1220">
    <property type="entry name" value="TPP-binding domain"/>
    <property type="match status" value="1"/>
</dbReference>
<protein>
    <submittedName>
        <fullName evidence="7">Benzoylformate decarboxylase</fullName>
        <ecNumber evidence="7">4.1.1.7</ecNumber>
    </submittedName>
</protein>
<evidence type="ECO:0000259" key="6">
    <source>
        <dbReference type="Pfam" id="PF02776"/>
    </source>
</evidence>
<comment type="caution">
    <text evidence="7">The sequence shown here is derived from an EMBL/GenBank/DDBJ whole genome shotgun (WGS) entry which is preliminary data.</text>
</comment>
<evidence type="ECO:0000259" key="4">
    <source>
        <dbReference type="Pfam" id="PF00205"/>
    </source>
</evidence>
<dbReference type="SUPFAM" id="SSF52518">
    <property type="entry name" value="Thiamin diphosphate-binding fold (THDP-binding)"/>
    <property type="match status" value="2"/>
</dbReference>
<keyword evidence="2 3" id="KW-0786">Thiamine pyrophosphate</keyword>
<organism evidence="7 8">
    <name type="scientific">Brucella pseudogrignonensis</name>
    <dbReference type="NCBI Taxonomy" id="419475"/>
    <lineage>
        <taxon>Bacteria</taxon>
        <taxon>Pseudomonadati</taxon>
        <taxon>Pseudomonadota</taxon>
        <taxon>Alphaproteobacteria</taxon>
        <taxon>Hyphomicrobiales</taxon>
        <taxon>Brucellaceae</taxon>
        <taxon>Brucella/Ochrobactrum group</taxon>
        <taxon>Brucella</taxon>
    </lineage>
</organism>
<keyword evidence="7" id="KW-0456">Lyase</keyword>
<dbReference type="Pfam" id="PF02776">
    <property type="entry name" value="TPP_enzyme_N"/>
    <property type="match status" value="1"/>
</dbReference>
<comment type="similarity">
    <text evidence="1 3">Belongs to the TPP enzyme family.</text>
</comment>
<feature type="domain" description="Thiamine pyrophosphate enzyme TPP-binding" evidence="5">
    <location>
        <begin position="391"/>
        <end position="532"/>
    </location>
</feature>
<evidence type="ECO:0000256" key="2">
    <source>
        <dbReference type="ARBA" id="ARBA00023052"/>
    </source>
</evidence>
<dbReference type="RefSeq" id="WP_310015118.1">
    <property type="nucleotide sequence ID" value="NZ_JAVDQT010000007.1"/>
</dbReference>
<feature type="domain" description="Thiamine pyrophosphate enzyme N-terminal TPP-binding" evidence="6">
    <location>
        <begin position="5"/>
        <end position="105"/>
    </location>
</feature>
<dbReference type="Proteomes" id="UP001184614">
    <property type="component" value="Unassembled WGS sequence"/>
</dbReference>
<dbReference type="NCBIfam" id="NF005485">
    <property type="entry name" value="PRK07092.1"/>
    <property type="match status" value="1"/>
</dbReference>
<dbReference type="Gene3D" id="3.40.50.970">
    <property type="match status" value="2"/>
</dbReference>
<dbReference type="EMBL" id="JAVDQT010000007">
    <property type="protein sequence ID" value="MDR6433926.1"/>
    <property type="molecule type" value="Genomic_DNA"/>
</dbReference>
<dbReference type="PANTHER" id="PTHR18968:SF133">
    <property type="entry name" value="BENZOYLFORMATE DECARBOXYLASE"/>
    <property type="match status" value="1"/>
</dbReference>
<evidence type="ECO:0000256" key="3">
    <source>
        <dbReference type="RuleBase" id="RU362132"/>
    </source>
</evidence>
<dbReference type="InterPro" id="IPR012001">
    <property type="entry name" value="Thiamin_PyroP_enz_TPP-bd_dom"/>
</dbReference>
<name>A0ABU1ME53_9HYPH</name>
<dbReference type="InterPro" id="IPR029061">
    <property type="entry name" value="THDP-binding"/>
</dbReference>
<gene>
    <name evidence="7" type="ORF">J2782_003672</name>
</gene>
<keyword evidence="8" id="KW-1185">Reference proteome</keyword>
<proteinExistence type="inferred from homology"/>
<dbReference type="InterPro" id="IPR012000">
    <property type="entry name" value="Thiamin_PyroP_enz_cen_dom"/>
</dbReference>
<dbReference type="Pfam" id="PF02775">
    <property type="entry name" value="TPP_enzyme_C"/>
    <property type="match status" value="1"/>
</dbReference>
<dbReference type="PANTHER" id="PTHR18968">
    <property type="entry name" value="THIAMINE PYROPHOSPHATE ENZYMES"/>
    <property type="match status" value="1"/>
</dbReference>
<dbReference type="InterPro" id="IPR029035">
    <property type="entry name" value="DHS-like_NAD/FAD-binding_dom"/>
</dbReference>
<dbReference type="GO" id="GO:0050695">
    <property type="term" value="F:benzoylformate decarboxylase activity"/>
    <property type="evidence" value="ECO:0007669"/>
    <property type="project" value="UniProtKB-EC"/>
</dbReference>
<reference evidence="7 8" key="1">
    <citation type="submission" date="2023-07" db="EMBL/GenBank/DDBJ databases">
        <title>Sorghum-associated microbial communities from plants grown in Nebraska, USA.</title>
        <authorList>
            <person name="Schachtman D."/>
        </authorList>
    </citation>
    <scope>NUCLEOTIDE SEQUENCE [LARGE SCALE GENOMIC DNA]</scope>
    <source>
        <strain evidence="7 8">DS1730</strain>
    </source>
</reference>